<dbReference type="GO" id="GO:0005634">
    <property type="term" value="C:nucleus"/>
    <property type="evidence" value="ECO:0007669"/>
    <property type="project" value="TreeGrafter"/>
</dbReference>
<dbReference type="InterPro" id="IPR011009">
    <property type="entry name" value="Kinase-like_dom_sf"/>
</dbReference>
<dbReference type="PANTHER" id="PTHR24419">
    <property type="entry name" value="INTERLEUKIN-1 RECEPTOR-ASSOCIATED KINASE"/>
    <property type="match status" value="1"/>
</dbReference>
<dbReference type="PANTHER" id="PTHR24419:SF18">
    <property type="entry name" value="SERINE_THREONINE-PROTEIN KINASE HASPIN"/>
    <property type="match status" value="1"/>
</dbReference>
<accession>A0A6C0HYN5</accession>
<reference evidence="2" key="1">
    <citation type="journal article" date="2020" name="Nature">
        <title>Giant virus diversity and host interactions through global metagenomics.</title>
        <authorList>
            <person name="Schulz F."/>
            <person name="Roux S."/>
            <person name="Paez-Espino D."/>
            <person name="Jungbluth S."/>
            <person name="Walsh D.A."/>
            <person name="Denef V.J."/>
            <person name="McMahon K.D."/>
            <person name="Konstantinidis K.T."/>
            <person name="Eloe-Fadrosh E.A."/>
            <person name="Kyrpides N.C."/>
            <person name="Woyke T."/>
        </authorList>
    </citation>
    <scope>NUCLEOTIDE SEQUENCE</scope>
    <source>
        <strain evidence="2">GVMAG-M-3300023184-182</strain>
    </source>
</reference>
<sequence length="600" mass="70031">MSTDSTTSKFNIQYCKQKTCILSQFSKDLGKEIKNDIEYKPFSLKNVQNYNPIYDKFFEMNENNYNNIGLNHKYKCVGVDEICQQNNNNNIKTQPIFIKYAPLLDPLRYLVGNYSETDEQLTCLPSLNNNNTCNKLLTCNNASYVDNFFCYLSSQLLNQHDLHNGIDYYGSALAIQEKYKFNAVDDLDYLMQSTHFKSNRGTLYDIESNIEDPFSNFGSRRNKNPLVLEDENIELDFDVLENVDEDIEYKNLAENDLELIEDFGEPNQSSETVLKELDSDTDSEIDNESCNNEFEEDGSDVDNEHGGEEEEKDDEEDEDCSDVDNEEDEEDEEDDDDSSEQDSEEEDEKLIYINNFPVQVIMLEKCKGTLDELFVKGEIQDENIANAILMQIIMTLLAYQKAYHFTHNDLHTNNIMWNETDEPYIYYKFSGKIYRVPTFGKIFKIIDFGRSIYKFGGKTFCSDSFAPEGDASSQYNCEPYFNEKKARLEPNFSFDLCRLGTSLYDFIFDEDGEPDKKKMDSFQRTVYRWCTDDNGCNVLYKKNGEERYPGFKLYKMISRLVHKHTPESQLELKPFSEYVWNKKSNKEYIIDIDSIADYTK</sequence>
<proteinExistence type="predicted"/>
<dbReference type="GO" id="GO:0000278">
    <property type="term" value="P:mitotic cell cycle"/>
    <property type="evidence" value="ECO:0007669"/>
    <property type="project" value="TreeGrafter"/>
</dbReference>
<name>A0A6C0HYN5_9ZZZZ</name>
<dbReference type="GO" id="GO:0035556">
    <property type="term" value="P:intracellular signal transduction"/>
    <property type="evidence" value="ECO:0007669"/>
    <property type="project" value="TreeGrafter"/>
</dbReference>
<dbReference type="Gene3D" id="1.10.510.10">
    <property type="entry name" value="Transferase(Phosphotransferase) domain 1"/>
    <property type="match status" value="1"/>
</dbReference>
<feature type="compositionally biased region" description="Acidic residues" evidence="1">
    <location>
        <begin position="279"/>
        <end position="348"/>
    </location>
</feature>
<feature type="region of interest" description="Disordered" evidence="1">
    <location>
        <begin position="276"/>
        <end position="350"/>
    </location>
</feature>
<evidence type="ECO:0000256" key="1">
    <source>
        <dbReference type="SAM" id="MobiDB-lite"/>
    </source>
</evidence>
<dbReference type="GO" id="GO:0005737">
    <property type="term" value="C:cytoplasm"/>
    <property type="evidence" value="ECO:0007669"/>
    <property type="project" value="TreeGrafter"/>
</dbReference>
<evidence type="ECO:0000313" key="2">
    <source>
        <dbReference type="EMBL" id="QHT85649.1"/>
    </source>
</evidence>
<dbReference type="GO" id="GO:0072354">
    <property type="term" value="F:histone H3T3 kinase activity"/>
    <property type="evidence" value="ECO:0007669"/>
    <property type="project" value="TreeGrafter"/>
</dbReference>
<protein>
    <recommendedName>
        <fullName evidence="3">Protein kinase domain-containing protein</fullName>
    </recommendedName>
</protein>
<dbReference type="AlphaFoldDB" id="A0A6C0HYN5"/>
<organism evidence="2">
    <name type="scientific">viral metagenome</name>
    <dbReference type="NCBI Taxonomy" id="1070528"/>
    <lineage>
        <taxon>unclassified sequences</taxon>
        <taxon>metagenomes</taxon>
        <taxon>organismal metagenomes</taxon>
    </lineage>
</organism>
<evidence type="ECO:0008006" key="3">
    <source>
        <dbReference type="Google" id="ProtNLM"/>
    </source>
</evidence>
<dbReference type="EMBL" id="MN740043">
    <property type="protein sequence ID" value="QHT85649.1"/>
    <property type="molecule type" value="Genomic_DNA"/>
</dbReference>
<dbReference type="SUPFAM" id="SSF56112">
    <property type="entry name" value="Protein kinase-like (PK-like)"/>
    <property type="match status" value="1"/>
</dbReference>